<dbReference type="Pfam" id="PF26639">
    <property type="entry name" value="Het-6_barrel"/>
    <property type="match status" value="1"/>
</dbReference>
<organism evidence="1 2">
    <name type="scientific">Heterodermia speciosa</name>
    <dbReference type="NCBI Taxonomy" id="116794"/>
    <lineage>
        <taxon>Eukaryota</taxon>
        <taxon>Fungi</taxon>
        <taxon>Dikarya</taxon>
        <taxon>Ascomycota</taxon>
        <taxon>Pezizomycotina</taxon>
        <taxon>Lecanoromycetes</taxon>
        <taxon>OSLEUM clade</taxon>
        <taxon>Lecanoromycetidae</taxon>
        <taxon>Caliciales</taxon>
        <taxon>Physciaceae</taxon>
        <taxon>Heterodermia</taxon>
    </lineage>
</organism>
<dbReference type="OrthoDB" id="2157530at2759"/>
<gene>
    <name evidence="1" type="ORF">HETSPECPRED_005979</name>
</gene>
<dbReference type="PANTHER" id="PTHR24148">
    <property type="entry name" value="ANKYRIN REPEAT DOMAIN-CONTAINING PROTEIN 39 HOMOLOG-RELATED"/>
    <property type="match status" value="1"/>
</dbReference>
<dbReference type="EMBL" id="CAJPDS010000004">
    <property type="protein sequence ID" value="CAF9905887.1"/>
    <property type="molecule type" value="Genomic_DNA"/>
</dbReference>
<proteinExistence type="predicted"/>
<sequence length="176" mass="19855">MGNLKSYPTGCSILDAYWRTLIVKKTIEGLKPEFKFAETYKAAFGTPLATKDEVEFAYHPPGLFRLLRFREDKLVKPSLGRGYFHPQGRLCVARMGPMIAYRPLGTTILGYMGLFPAQAQKGDAIAIVYGAHTPFVIRPKSQDFQFIGECYIHGVMDGEAMKGVDPERQWEDIKLM</sequence>
<accession>A0A8H3HWZ6</accession>
<name>A0A8H3HWZ6_9LECA</name>
<dbReference type="InterPro" id="IPR052895">
    <property type="entry name" value="HetReg/Transcr_Mod"/>
</dbReference>
<evidence type="ECO:0000313" key="2">
    <source>
        <dbReference type="Proteomes" id="UP000664521"/>
    </source>
</evidence>
<dbReference type="PANTHER" id="PTHR24148:SF64">
    <property type="entry name" value="HETEROKARYON INCOMPATIBILITY DOMAIN-CONTAINING PROTEIN"/>
    <property type="match status" value="1"/>
</dbReference>
<comment type="caution">
    <text evidence="1">The sequence shown here is derived from an EMBL/GenBank/DDBJ whole genome shotgun (WGS) entry which is preliminary data.</text>
</comment>
<dbReference type="Proteomes" id="UP000664521">
    <property type="component" value="Unassembled WGS sequence"/>
</dbReference>
<protein>
    <submittedName>
        <fullName evidence="1">Uncharacterized protein</fullName>
    </submittedName>
</protein>
<keyword evidence="2" id="KW-1185">Reference proteome</keyword>
<dbReference type="AlphaFoldDB" id="A0A8H3HWZ6"/>
<evidence type="ECO:0000313" key="1">
    <source>
        <dbReference type="EMBL" id="CAF9905887.1"/>
    </source>
</evidence>
<reference evidence="1" key="1">
    <citation type="submission" date="2021-03" db="EMBL/GenBank/DDBJ databases">
        <authorList>
            <person name="Tagirdzhanova G."/>
        </authorList>
    </citation>
    <scope>NUCLEOTIDE SEQUENCE</scope>
</reference>